<dbReference type="HOGENOM" id="CLU_2274072_0_0_5"/>
<evidence type="ECO:0000256" key="1">
    <source>
        <dbReference type="SAM" id="MobiDB-lite"/>
    </source>
</evidence>
<sequence>MDPVFAQSTQGSSVSDMDVLRSLGDLISRLISNNGSVSGLLSDTAAQQDILTLMNAFRLGGSSGDATTQASASLGASRSTAGGASSNTSSPTDLLNNLGRPS</sequence>
<protein>
    <submittedName>
        <fullName evidence="2">Protein of unassigned function</fullName>
    </submittedName>
</protein>
<dbReference type="EMBL" id="CP003811">
    <property type="protein sequence ID" value="AIQ89255.1"/>
    <property type="molecule type" value="Genomic_DNA"/>
</dbReference>
<proteinExistence type="predicted"/>
<keyword evidence="3" id="KW-1185">Reference proteome</keyword>
<evidence type="ECO:0000313" key="2">
    <source>
        <dbReference type="EMBL" id="AIQ89255.1"/>
    </source>
</evidence>
<gene>
    <name evidence="2" type="ORF">MOC_1500</name>
</gene>
<dbReference type="Proteomes" id="UP000029492">
    <property type="component" value="Chromosome"/>
</dbReference>
<dbReference type="KEGG" id="mor:MOC_1500"/>
<reference evidence="2 3" key="1">
    <citation type="journal article" date="2014" name="PLoS ONE">
        <title>Genome Information of Methylobacterium oryzae, a Plant-Probiotic Methylotroph in the Phyllosphere.</title>
        <authorList>
            <person name="Kwak M.J."/>
            <person name="Jeong H."/>
            <person name="Madhaiyan M."/>
            <person name="Lee Y."/>
            <person name="Sa T.M."/>
            <person name="Oh T.K."/>
            <person name="Kim J.F."/>
        </authorList>
    </citation>
    <scope>NUCLEOTIDE SEQUENCE [LARGE SCALE GENOMIC DNA]</scope>
    <source>
        <strain evidence="2 3">CBMB20</strain>
    </source>
</reference>
<organism evidence="2 3">
    <name type="scientific">Methylobacterium oryzae CBMB20</name>
    <dbReference type="NCBI Taxonomy" id="693986"/>
    <lineage>
        <taxon>Bacteria</taxon>
        <taxon>Pseudomonadati</taxon>
        <taxon>Pseudomonadota</taxon>
        <taxon>Alphaproteobacteria</taxon>
        <taxon>Hyphomicrobiales</taxon>
        <taxon>Methylobacteriaceae</taxon>
        <taxon>Methylobacterium</taxon>
    </lineage>
</organism>
<dbReference type="RefSeq" id="WP_162483074.1">
    <property type="nucleotide sequence ID" value="NZ_CP003811.1"/>
</dbReference>
<evidence type="ECO:0000313" key="3">
    <source>
        <dbReference type="Proteomes" id="UP000029492"/>
    </source>
</evidence>
<feature type="region of interest" description="Disordered" evidence="1">
    <location>
        <begin position="62"/>
        <end position="102"/>
    </location>
</feature>
<accession>A0A089NRU4</accession>
<dbReference type="AlphaFoldDB" id="A0A089NRU4"/>
<name>A0A089NRU4_9HYPH</name>
<feature type="compositionally biased region" description="Low complexity" evidence="1">
    <location>
        <begin position="70"/>
        <end position="92"/>
    </location>
</feature>